<evidence type="ECO:0000313" key="3">
    <source>
        <dbReference type="Proteomes" id="UP000316609"/>
    </source>
</evidence>
<evidence type="ECO:0000259" key="1">
    <source>
        <dbReference type="Pfam" id="PF14332"/>
    </source>
</evidence>
<dbReference type="InterPro" id="IPR025497">
    <property type="entry name" value="PatA-like_N"/>
</dbReference>
<protein>
    <submittedName>
        <fullName evidence="2">DUF4388 domain-containing protein</fullName>
    </submittedName>
</protein>
<dbReference type="Proteomes" id="UP000316609">
    <property type="component" value="Unassembled WGS sequence"/>
</dbReference>
<gene>
    <name evidence="2" type="ORF">E6K78_10550</name>
</gene>
<comment type="caution">
    <text evidence="2">The sequence shown here is derived from an EMBL/GenBank/DDBJ whole genome shotgun (WGS) entry which is preliminary data.</text>
</comment>
<sequence length="451" mass="48112">MKPPSGSLGGQLGLVGLFDVGQLLMLNRATGCLAVHCGEKKGYLFFKDGRIINAVDDAYTEGERAAYRIFSWRSGAFEFQPEPVDASPTIECSTDGLMLEAARRLDEEGFDSGAPAATGEAARVLEHRAEVEALREAFQEVAGAVGLLDAPRSPSPDVGGLTLAGDRLVYRPGHPPRIRHRKTWHEAREAPLSESEYEKLRLKMLRSCTSTSAIASGATSTRRMTLANGRSIALEFINEGPDEAMWLRPVDLPPPGPERLEGDLAVLDEILDSAQGLILIGGPTLETTRRLLHCLVAMLSDRFSATMLVVSEDDTFRHQEGPGVVVRAQPASARAALRTVQPEFVALDPGACDLTLADLATVPCVLAGVVAVEAAALLPRWLARCGGIDRSRAAALLGDVSIDLVISEHDADDDGPLSVGAWRLSEAGRQRALAGEAFERGPGARGGSSPR</sequence>
<dbReference type="PANTHER" id="PTHR36304:SF4">
    <property type="entry name" value="DUF4388 DOMAIN-CONTAINING PROTEIN"/>
    <property type="match status" value="1"/>
</dbReference>
<feature type="domain" description="PatA-like N-terminal" evidence="1">
    <location>
        <begin position="10"/>
        <end position="108"/>
    </location>
</feature>
<organism evidence="2 3">
    <name type="scientific">Eiseniibacteriota bacterium</name>
    <dbReference type="NCBI Taxonomy" id="2212470"/>
    <lineage>
        <taxon>Bacteria</taxon>
        <taxon>Candidatus Eiseniibacteriota</taxon>
    </lineage>
</organism>
<dbReference type="AlphaFoldDB" id="A0A538TIQ2"/>
<accession>A0A538TIQ2</accession>
<dbReference type="EMBL" id="VBOY01000108">
    <property type="protein sequence ID" value="TMQ63494.1"/>
    <property type="molecule type" value="Genomic_DNA"/>
</dbReference>
<evidence type="ECO:0000313" key="2">
    <source>
        <dbReference type="EMBL" id="TMQ63494.1"/>
    </source>
</evidence>
<dbReference type="PANTHER" id="PTHR36304">
    <property type="entry name" value="DOMAIN GTPASE-ACTIVATING PROTEIN, PUTATIVE-RELATED-RELATED"/>
    <property type="match status" value="1"/>
</dbReference>
<dbReference type="Pfam" id="PF14332">
    <property type="entry name" value="DUF4388"/>
    <property type="match status" value="1"/>
</dbReference>
<reference evidence="2 3" key="1">
    <citation type="journal article" date="2019" name="Nat. Microbiol.">
        <title>Mediterranean grassland soil C-N compound turnover is dependent on rainfall and depth, and is mediated by genomically divergent microorganisms.</title>
        <authorList>
            <person name="Diamond S."/>
            <person name="Andeer P.F."/>
            <person name="Li Z."/>
            <person name="Crits-Christoph A."/>
            <person name="Burstein D."/>
            <person name="Anantharaman K."/>
            <person name="Lane K.R."/>
            <person name="Thomas B.C."/>
            <person name="Pan C."/>
            <person name="Northen T.R."/>
            <person name="Banfield J.F."/>
        </authorList>
    </citation>
    <scope>NUCLEOTIDE SEQUENCE [LARGE SCALE GENOMIC DNA]</scope>
    <source>
        <strain evidence="2">WS_8</strain>
    </source>
</reference>
<proteinExistence type="predicted"/>
<name>A0A538TIQ2_UNCEI</name>